<comment type="caution">
    <text evidence="1">The sequence shown here is derived from an EMBL/GenBank/DDBJ whole genome shotgun (WGS) entry which is preliminary data.</text>
</comment>
<dbReference type="PANTHER" id="PTHR10826">
    <property type="entry name" value="COMPLEMENT COMPONENT 1"/>
    <property type="match status" value="1"/>
</dbReference>
<dbReference type="PANTHER" id="PTHR10826:SF9">
    <property type="entry name" value="MITOCHONDRIAL GLYCOPROTEIN-LIKE PROTEIN"/>
    <property type="match status" value="1"/>
</dbReference>
<dbReference type="SUPFAM" id="SSF54529">
    <property type="entry name" value="Mitochondrial glycoprotein MAM33-like"/>
    <property type="match status" value="1"/>
</dbReference>
<protein>
    <submittedName>
        <fullName evidence="1">Complement component 1 Q subcomponent-binding protein, mitochondrial</fullName>
    </submittedName>
</protein>
<dbReference type="EMBL" id="ATMH01008577">
    <property type="protein sequence ID" value="EPY21370.1"/>
    <property type="molecule type" value="Genomic_DNA"/>
</dbReference>
<dbReference type="AlphaFoldDB" id="S9VE45"/>
<dbReference type="InterPro" id="IPR003428">
    <property type="entry name" value="MAM33"/>
</dbReference>
<dbReference type="GO" id="GO:0005759">
    <property type="term" value="C:mitochondrial matrix"/>
    <property type="evidence" value="ECO:0007669"/>
    <property type="project" value="InterPro"/>
</dbReference>
<organism evidence="1 2">
    <name type="scientific">Strigomonas culicis</name>
    <dbReference type="NCBI Taxonomy" id="28005"/>
    <lineage>
        <taxon>Eukaryota</taxon>
        <taxon>Discoba</taxon>
        <taxon>Euglenozoa</taxon>
        <taxon>Kinetoplastea</taxon>
        <taxon>Metakinetoplastina</taxon>
        <taxon>Trypanosomatida</taxon>
        <taxon>Trypanosomatidae</taxon>
        <taxon>Strigomonadinae</taxon>
        <taxon>Strigomonas</taxon>
    </lineage>
</organism>
<dbReference type="Proteomes" id="UP000015354">
    <property type="component" value="Unassembled WGS sequence"/>
</dbReference>
<dbReference type="Gene3D" id="3.10.280.10">
    <property type="entry name" value="Mitochondrial glycoprotein"/>
    <property type="match status" value="1"/>
</dbReference>
<proteinExistence type="predicted"/>
<dbReference type="Pfam" id="PF02330">
    <property type="entry name" value="MAM33"/>
    <property type="match status" value="1"/>
</dbReference>
<reference evidence="1 2" key="1">
    <citation type="journal article" date="2013" name="PLoS ONE">
        <title>Predicting the Proteins of Angomonas deanei, Strigomonas culicis and Their Respective Endosymbionts Reveals New Aspects of the Trypanosomatidae Family.</title>
        <authorList>
            <person name="Motta M.C."/>
            <person name="Martins A.C."/>
            <person name="de Souza S.S."/>
            <person name="Catta-Preta C.M."/>
            <person name="Silva R."/>
            <person name="Klein C.C."/>
            <person name="de Almeida L.G."/>
            <person name="de Lima Cunha O."/>
            <person name="Ciapina L.P."/>
            <person name="Brocchi M."/>
            <person name="Colabardini A.C."/>
            <person name="de Araujo Lima B."/>
            <person name="Machado C.R."/>
            <person name="de Almeida Soares C.M."/>
            <person name="Probst C.M."/>
            <person name="de Menezes C.B."/>
            <person name="Thompson C.E."/>
            <person name="Bartholomeu D.C."/>
            <person name="Gradia D.F."/>
            <person name="Pavoni D.P."/>
            <person name="Grisard E.C."/>
            <person name="Fantinatti-Garboggini F."/>
            <person name="Marchini F.K."/>
            <person name="Rodrigues-Luiz G.F."/>
            <person name="Wagner G."/>
            <person name="Goldman G.H."/>
            <person name="Fietto J.L."/>
            <person name="Elias M.C."/>
            <person name="Goldman M.H."/>
            <person name="Sagot M.F."/>
            <person name="Pereira M."/>
            <person name="Stoco P.H."/>
            <person name="de Mendonca-Neto R.P."/>
            <person name="Teixeira S.M."/>
            <person name="Maciel T.E."/>
            <person name="de Oliveira Mendes T.A."/>
            <person name="Urmenyi T.P."/>
            <person name="de Souza W."/>
            <person name="Schenkman S."/>
            <person name="de Vasconcelos A.T."/>
        </authorList>
    </citation>
    <scope>NUCLEOTIDE SEQUENCE [LARGE SCALE GENOMIC DNA]</scope>
</reference>
<name>S9VE45_9TRYP</name>
<evidence type="ECO:0000313" key="2">
    <source>
        <dbReference type="Proteomes" id="UP000015354"/>
    </source>
</evidence>
<sequence>MERHFLRVQLTSRDASLDPECDIRGEHFPFSLYVQRIPLEAGAEAGPAHRHAHTASVAAEVARLDPNSGAPGSDNFLDPALRCMEFRCDVIEGELVVDQLLYHGTFDILGNESAERRHASCSSDAGKQEEEDKKVYYNNPFGGYQGPNLDEAEEEVLDGIQSYLAERKVDDQFGEFVSQMSVWVEQEEYERWLQQLYDYVAA</sequence>
<dbReference type="OrthoDB" id="278212at2759"/>
<keyword evidence="2" id="KW-1185">Reference proteome</keyword>
<accession>S9VE45</accession>
<dbReference type="InterPro" id="IPR036561">
    <property type="entry name" value="MAM33_sf"/>
</dbReference>
<gene>
    <name evidence="1" type="ORF">STCU_08577</name>
</gene>
<evidence type="ECO:0000313" key="1">
    <source>
        <dbReference type="EMBL" id="EPY21370.1"/>
    </source>
</evidence>